<organism evidence="2 3">
    <name type="scientific">Friedmanniomyces simplex</name>
    <dbReference type="NCBI Taxonomy" id="329884"/>
    <lineage>
        <taxon>Eukaryota</taxon>
        <taxon>Fungi</taxon>
        <taxon>Dikarya</taxon>
        <taxon>Ascomycota</taxon>
        <taxon>Pezizomycotina</taxon>
        <taxon>Dothideomycetes</taxon>
        <taxon>Dothideomycetidae</taxon>
        <taxon>Mycosphaerellales</taxon>
        <taxon>Teratosphaeriaceae</taxon>
        <taxon>Friedmanniomyces</taxon>
    </lineage>
</organism>
<dbReference type="AlphaFoldDB" id="A0A4U0XB87"/>
<evidence type="ECO:0000313" key="2">
    <source>
        <dbReference type="EMBL" id="TKA73006.1"/>
    </source>
</evidence>
<dbReference type="Proteomes" id="UP000309340">
    <property type="component" value="Unassembled WGS sequence"/>
</dbReference>
<reference evidence="2 3" key="1">
    <citation type="submission" date="2017-03" db="EMBL/GenBank/DDBJ databases">
        <title>Genomes of endolithic fungi from Antarctica.</title>
        <authorList>
            <person name="Coleine C."/>
            <person name="Masonjones S."/>
            <person name="Stajich J.E."/>
        </authorList>
    </citation>
    <scope>NUCLEOTIDE SEQUENCE [LARGE SCALE GENOMIC DNA]</scope>
    <source>
        <strain evidence="2 3">CCFEE 5184</strain>
    </source>
</reference>
<feature type="compositionally biased region" description="Basic residues" evidence="1">
    <location>
        <begin position="364"/>
        <end position="377"/>
    </location>
</feature>
<feature type="region of interest" description="Disordered" evidence="1">
    <location>
        <begin position="74"/>
        <end position="93"/>
    </location>
</feature>
<comment type="caution">
    <text evidence="2">The sequence shown here is derived from an EMBL/GenBank/DDBJ whole genome shotgun (WGS) entry which is preliminary data.</text>
</comment>
<dbReference type="STRING" id="329884.A0A4U0XB87"/>
<feature type="compositionally biased region" description="Polar residues" evidence="1">
    <location>
        <begin position="80"/>
        <end position="92"/>
    </location>
</feature>
<gene>
    <name evidence="2" type="ORF">B0A55_05202</name>
</gene>
<evidence type="ECO:0000256" key="1">
    <source>
        <dbReference type="SAM" id="MobiDB-lite"/>
    </source>
</evidence>
<protein>
    <submittedName>
        <fullName evidence="2">Uncharacterized protein</fullName>
    </submittedName>
</protein>
<sequence length="377" mass="41298">MTQNVYMIWYQYQQTILHQQLNQHQRRALLIEMLETTTTSRMERNQMADRMLGMESDLQADQYGHVQMEETTTTTMTTTGQNQSSRSAANSEMQKKRYEFANHFIATSQQANVPMSKVTQVAENIRNGKADDKVNEHFEKVRLGTVRSVQQQLPQPAQQPAVTAPAPQYGGYASSSSQAYKQSAASPPPPQQYGYAGSSSQAYKQSVASPPAPQQAYPPTPTYSAPTSMYGGHQYATTHTTTMTSTSSSSTQQAQQGYGVQSPGASYGYAQPLQQQLPAAGQPPLQLTGAPYDPSTIANSNQQGGGEQYDYPGSPPPVMAYAGGQEYGTSPQEYEQPLESPEYADYDRYEQDAGAPEQAVASTKAKKKKTSSKKTKK</sequence>
<proteinExistence type="predicted"/>
<accession>A0A4U0XB87</accession>
<feature type="compositionally biased region" description="Low complexity" evidence="1">
    <location>
        <begin position="237"/>
        <end position="251"/>
    </location>
</feature>
<feature type="region of interest" description="Disordered" evidence="1">
    <location>
        <begin position="280"/>
        <end position="377"/>
    </location>
</feature>
<name>A0A4U0XB87_9PEZI</name>
<dbReference type="OrthoDB" id="3928651at2759"/>
<feature type="compositionally biased region" description="Low complexity" evidence="1">
    <location>
        <begin position="150"/>
        <end position="185"/>
    </location>
</feature>
<feature type="compositionally biased region" description="Pro residues" evidence="1">
    <location>
        <begin position="210"/>
        <end position="221"/>
    </location>
</feature>
<feature type="compositionally biased region" description="Polar residues" evidence="1">
    <location>
        <begin position="199"/>
        <end position="208"/>
    </location>
</feature>
<keyword evidence="3" id="KW-1185">Reference proteome</keyword>
<feature type="region of interest" description="Disordered" evidence="1">
    <location>
        <begin position="149"/>
        <end position="267"/>
    </location>
</feature>
<evidence type="ECO:0000313" key="3">
    <source>
        <dbReference type="Proteomes" id="UP000309340"/>
    </source>
</evidence>
<dbReference type="EMBL" id="NAJQ01000284">
    <property type="protein sequence ID" value="TKA73006.1"/>
    <property type="molecule type" value="Genomic_DNA"/>
</dbReference>